<dbReference type="PROSITE" id="PS50995">
    <property type="entry name" value="HTH_MARR_2"/>
    <property type="match status" value="1"/>
</dbReference>
<accession>A0A560EXI4</accession>
<dbReference type="PANTHER" id="PTHR33164:SF105">
    <property type="entry name" value="TRANSCRIPTIONAL REPRESSOR PROTEIN-RELATED"/>
    <property type="match status" value="1"/>
</dbReference>
<evidence type="ECO:0000259" key="1">
    <source>
        <dbReference type="PROSITE" id="PS50995"/>
    </source>
</evidence>
<dbReference type="EMBL" id="VITO01000033">
    <property type="protein sequence ID" value="TWB14112.1"/>
    <property type="molecule type" value="Genomic_DNA"/>
</dbReference>
<evidence type="ECO:0000313" key="3">
    <source>
        <dbReference type="Proteomes" id="UP000316545"/>
    </source>
</evidence>
<dbReference type="GO" id="GO:0003700">
    <property type="term" value="F:DNA-binding transcription factor activity"/>
    <property type="evidence" value="ECO:0007669"/>
    <property type="project" value="InterPro"/>
</dbReference>
<dbReference type="InterPro" id="IPR036390">
    <property type="entry name" value="WH_DNA-bd_sf"/>
</dbReference>
<dbReference type="SMART" id="SM00347">
    <property type="entry name" value="HTH_MARR"/>
    <property type="match status" value="1"/>
</dbReference>
<dbReference type="InterPro" id="IPR036388">
    <property type="entry name" value="WH-like_DNA-bd_sf"/>
</dbReference>
<dbReference type="GO" id="GO:0006950">
    <property type="term" value="P:response to stress"/>
    <property type="evidence" value="ECO:0007669"/>
    <property type="project" value="TreeGrafter"/>
</dbReference>
<protein>
    <submittedName>
        <fullName evidence="2">DNA-binding MarR family transcriptional regulator</fullName>
    </submittedName>
</protein>
<dbReference type="InterPro" id="IPR039422">
    <property type="entry name" value="MarR/SlyA-like"/>
</dbReference>
<name>A0A560EXI4_9PROT</name>
<gene>
    <name evidence="2" type="ORF">FBZ88_13338</name>
</gene>
<organism evidence="2 3">
    <name type="scientific">Nitrospirillum amazonense</name>
    <dbReference type="NCBI Taxonomy" id="28077"/>
    <lineage>
        <taxon>Bacteria</taxon>
        <taxon>Pseudomonadati</taxon>
        <taxon>Pseudomonadota</taxon>
        <taxon>Alphaproteobacteria</taxon>
        <taxon>Rhodospirillales</taxon>
        <taxon>Azospirillaceae</taxon>
        <taxon>Nitrospirillum</taxon>
    </lineage>
</organism>
<dbReference type="Proteomes" id="UP000316545">
    <property type="component" value="Unassembled WGS sequence"/>
</dbReference>
<dbReference type="AlphaFoldDB" id="A0A560EXI4"/>
<proteinExistence type="predicted"/>
<dbReference type="RefSeq" id="WP_186464650.1">
    <property type="nucleotide sequence ID" value="NZ_JAYNFR010000035.1"/>
</dbReference>
<comment type="caution">
    <text evidence="2">The sequence shown here is derived from an EMBL/GenBank/DDBJ whole genome shotgun (WGS) entry which is preliminary data.</text>
</comment>
<feature type="domain" description="HTH marR-type" evidence="1">
    <location>
        <begin position="1"/>
        <end position="145"/>
    </location>
</feature>
<dbReference type="Pfam" id="PF12802">
    <property type="entry name" value="MarR_2"/>
    <property type="match status" value="1"/>
</dbReference>
<dbReference type="PANTHER" id="PTHR33164">
    <property type="entry name" value="TRANSCRIPTIONAL REGULATOR, MARR FAMILY"/>
    <property type="match status" value="1"/>
</dbReference>
<evidence type="ECO:0000313" key="2">
    <source>
        <dbReference type="EMBL" id="TWB14112.1"/>
    </source>
</evidence>
<dbReference type="GO" id="GO:0003677">
    <property type="term" value="F:DNA binding"/>
    <property type="evidence" value="ECO:0007669"/>
    <property type="project" value="UniProtKB-KW"/>
</dbReference>
<dbReference type="Gene3D" id="1.10.10.10">
    <property type="entry name" value="Winged helix-like DNA-binding domain superfamily/Winged helix DNA-binding domain"/>
    <property type="match status" value="1"/>
</dbReference>
<dbReference type="SUPFAM" id="SSF46785">
    <property type="entry name" value="Winged helix' DNA-binding domain"/>
    <property type="match status" value="1"/>
</dbReference>
<keyword evidence="2" id="KW-0238">DNA-binding</keyword>
<sequence>MSDIDRDTFRTIAAECPGFQARATARAITRYHNACFRPLGLTAEQFSLMLGIGAAEGVPLVELALSAGVDTTTLSRNIQNLEKRGWVCADGGRGRAGKRLSLTALGHHLLAEAIPVWRQAQEQLSRRLGNDHLQLVRRAMVELAVAAEPLSPDAPEGAEQPVS</sequence>
<reference evidence="2 3" key="1">
    <citation type="submission" date="2019-06" db="EMBL/GenBank/DDBJ databases">
        <title>Genomic Encyclopedia of Type Strains, Phase IV (KMG-V): Genome sequencing to study the core and pangenomes of soil and plant-associated prokaryotes.</title>
        <authorList>
            <person name="Whitman W."/>
        </authorList>
    </citation>
    <scope>NUCLEOTIDE SEQUENCE [LARGE SCALE GENOMIC DNA]</scope>
    <source>
        <strain evidence="2 3">BR 11865</strain>
    </source>
</reference>
<keyword evidence="3" id="KW-1185">Reference proteome</keyword>
<dbReference type="InterPro" id="IPR000835">
    <property type="entry name" value="HTH_MarR-typ"/>
</dbReference>